<dbReference type="InterPro" id="IPR036291">
    <property type="entry name" value="NAD(P)-bd_dom_sf"/>
</dbReference>
<dbReference type="PANTHER" id="PTHR30388">
    <property type="entry name" value="ALDEHYDE OXIDOREDUCTASE MOLYBDENUM COFACTOR ASSEMBLY PROTEIN"/>
    <property type="match status" value="1"/>
</dbReference>
<evidence type="ECO:0000259" key="1">
    <source>
        <dbReference type="Pfam" id="PF02625"/>
    </source>
</evidence>
<dbReference type="NCBIfam" id="TIGR02964">
    <property type="entry name" value="xanthine_xdhC"/>
    <property type="match status" value="1"/>
</dbReference>
<evidence type="ECO:0000313" key="4">
    <source>
        <dbReference type="Proteomes" id="UP000005953"/>
    </source>
</evidence>
<dbReference type="STRING" id="314283.MED297_08326"/>
<name>A4BCZ8_9GAMM</name>
<accession>A4BCZ8</accession>
<sequence>MLNKHTQGFHPQTWSQAIAQLETQSVPYVLVTILGTAGSTPREQGTKMVVTAEDIFDTVGGGHLEFRIVEQARAQLIEGQSAQDLQHFPLGASLGQCCGGSVSVLFECFVPERLPVDVYGAGHVGQALISLLAGLPVRVRWIDARAELFPPTLPANVQTIVEPQPEDAVADAQPGTATVVLTHNHQLDFAIVEKALRQGASAFLGVIGSDTKAKRFRMRLAHKGFTDEQIANLTCPIGLSEVPGKRPMEVAISIAGQLIQQYQNELPNAQREGLQWRELRGVLQADEPTLVEVNHD</sequence>
<dbReference type="AlphaFoldDB" id="A4BCZ8"/>
<dbReference type="HOGENOM" id="CLU_041115_4_0_6"/>
<keyword evidence="4" id="KW-1185">Reference proteome</keyword>
<dbReference type="Proteomes" id="UP000005953">
    <property type="component" value="Unassembled WGS sequence"/>
</dbReference>
<feature type="domain" description="XdhC- CoxI" evidence="1">
    <location>
        <begin position="24"/>
        <end position="88"/>
    </location>
</feature>
<evidence type="ECO:0000313" key="3">
    <source>
        <dbReference type="EMBL" id="EAR10080.1"/>
    </source>
</evidence>
<dbReference type="Pfam" id="PF02625">
    <property type="entry name" value="XdhC_CoxI"/>
    <property type="match status" value="1"/>
</dbReference>
<dbReference type="Pfam" id="PF13478">
    <property type="entry name" value="XdhC_C"/>
    <property type="match status" value="1"/>
</dbReference>
<evidence type="ECO:0000259" key="2">
    <source>
        <dbReference type="Pfam" id="PF13478"/>
    </source>
</evidence>
<dbReference type="InterPro" id="IPR027051">
    <property type="entry name" value="XdhC_Rossmann_dom"/>
</dbReference>
<dbReference type="PANTHER" id="PTHR30388:SF6">
    <property type="entry name" value="XANTHINE DEHYDROGENASE SUBUNIT A-RELATED"/>
    <property type="match status" value="1"/>
</dbReference>
<dbReference type="Gene3D" id="3.40.50.720">
    <property type="entry name" value="NAD(P)-binding Rossmann-like Domain"/>
    <property type="match status" value="1"/>
</dbReference>
<dbReference type="RefSeq" id="WP_008045764.1">
    <property type="nucleotide sequence ID" value="NZ_CH724152.1"/>
</dbReference>
<organism evidence="3 4">
    <name type="scientific">Reinekea blandensis MED297</name>
    <dbReference type="NCBI Taxonomy" id="314283"/>
    <lineage>
        <taxon>Bacteria</taxon>
        <taxon>Pseudomonadati</taxon>
        <taxon>Pseudomonadota</taxon>
        <taxon>Gammaproteobacteria</taxon>
        <taxon>Oceanospirillales</taxon>
        <taxon>Saccharospirillaceae</taxon>
        <taxon>Reinekea</taxon>
    </lineage>
</organism>
<dbReference type="EMBL" id="AAOE01000006">
    <property type="protein sequence ID" value="EAR10080.1"/>
    <property type="molecule type" value="Genomic_DNA"/>
</dbReference>
<comment type="caution">
    <text evidence="3">The sequence shown here is derived from an EMBL/GenBank/DDBJ whole genome shotgun (WGS) entry which is preliminary data.</text>
</comment>
<dbReference type="InterPro" id="IPR003777">
    <property type="entry name" value="XdhC_CoxI"/>
</dbReference>
<reference evidence="3 4" key="1">
    <citation type="submission" date="2006-02" db="EMBL/GenBank/DDBJ databases">
        <authorList>
            <person name="Pinhassi J."/>
            <person name="Pedros-Alio C."/>
            <person name="Ferriera S."/>
            <person name="Johnson J."/>
            <person name="Kravitz S."/>
            <person name="Halpern A."/>
            <person name="Remington K."/>
            <person name="Beeson K."/>
            <person name="Tran B."/>
            <person name="Rogers Y.-H."/>
            <person name="Friedman R."/>
            <person name="Venter J.C."/>
        </authorList>
    </citation>
    <scope>NUCLEOTIDE SEQUENCE [LARGE SCALE GENOMIC DNA]</scope>
    <source>
        <strain evidence="3 4">MED297</strain>
    </source>
</reference>
<gene>
    <name evidence="3" type="ORF">MED297_08326</name>
</gene>
<feature type="domain" description="XdhC Rossmann" evidence="2">
    <location>
        <begin position="118"/>
        <end position="258"/>
    </location>
</feature>
<proteinExistence type="predicted"/>
<protein>
    <submittedName>
        <fullName evidence="3">Xanthine and CO dehydrogenase maturation factor, XdhC/CoxF family protein</fullName>
    </submittedName>
</protein>
<dbReference type="SUPFAM" id="SSF51735">
    <property type="entry name" value="NAD(P)-binding Rossmann-fold domains"/>
    <property type="match status" value="1"/>
</dbReference>
<dbReference type="InterPro" id="IPR052698">
    <property type="entry name" value="MoCofactor_Util/Proc"/>
</dbReference>
<dbReference type="InterPro" id="IPR014308">
    <property type="entry name" value="Xanthine_DH_XdhC"/>
</dbReference>